<accession>D4H7I0</accession>
<keyword evidence="4" id="KW-1185">Reference proteome</keyword>
<dbReference type="Pfam" id="PF02169">
    <property type="entry name" value="LPP20"/>
    <property type="match status" value="1"/>
</dbReference>
<keyword evidence="1" id="KW-0732">Signal</keyword>
<dbReference type="InterPro" id="IPR024952">
    <property type="entry name" value="LPP20-like_dom"/>
</dbReference>
<sequence length="192" mass="20374" precursor="true">MKKIVLFLAAVGLLMVGCAGSEPKQELADPCFQGAPSWVVNPQVEGAIAAAGSAKKSAGGMQFTRDAAMANARSEISRVIEVKVNTMMKDFTQVTGVGDAETVDKVTSSVSKQVSSQVLQGTMQKDAWFSPCGELYVLVVLDPSKVADATKKQVVTSMKNDQALWQQFQAQKAQDELDAAVNKEFGQGGLGQ</sequence>
<evidence type="ECO:0000313" key="3">
    <source>
        <dbReference type="EMBL" id="ADD67979.1"/>
    </source>
</evidence>
<evidence type="ECO:0000256" key="1">
    <source>
        <dbReference type="SAM" id="SignalP"/>
    </source>
</evidence>
<dbReference type="PaxDb" id="522772-Dacet_1207"/>
<protein>
    <submittedName>
        <fullName evidence="3">Putative lipoprotein</fullName>
    </submittedName>
</protein>
<dbReference type="eggNOG" id="ENOG5032GW0">
    <property type="taxonomic scope" value="Bacteria"/>
</dbReference>
<keyword evidence="3" id="KW-0449">Lipoprotein</keyword>
<dbReference type="HOGENOM" id="CLU_121836_1_0_0"/>
<dbReference type="RefSeq" id="WP_013010501.1">
    <property type="nucleotide sequence ID" value="NC_013943.1"/>
</dbReference>
<reference evidence="3 4" key="1">
    <citation type="journal article" date="2010" name="Stand. Genomic Sci.">
        <title>Complete genome sequence of Denitrovibrio acetiphilus type strain (N2460).</title>
        <authorList>
            <person name="Kiss H."/>
            <person name="Lang E."/>
            <person name="Lapidus A."/>
            <person name="Copeland A."/>
            <person name="Nolan M."/>
            <person name="Glavina Del Rio T."/>
            <person name="Chen F."/>
            <person name="Lucas S."/>
            <person name="Tice H."/>
            <person name="Cheng J.F."/>
            <person name="Han C."/>
            <person name="Goodwin L."/>
            <person name="Pitluck S."/>
            <person name="Liolios K."/>
            <person name="Pati A."/>
            <person name="Ivanova N."/>
            <person name="Mavromatis K."/>
            <person name="Chen A."/>
            <person name="Palaniappan K."/>
            <person name="Land M."/>
            <person name="Hauser L."/>
            <person name="Chang Y.J."/>
            <person name="Jeffries C.D."/>
            <person name="Detter J.C."/>
            <person name="Brettin T."/>
            <person name="Spring S."/>
            <person name="Rohde M."/>
            <person name="Goker M."/>
            <person name="Woyke T."/>
            <person name="Bristow J."/>
            <person name="Eisen J.A."/>
            <person name="Markowitz V."/>
            <person name="Hugenholtz P."/>
            <person name="Kyrpides N.C."/>
            <person name="Klenk H.P."/>
        </authorList>
    </citation>
    <scope>NUCLEOTIDE SEQUENCE [LARGE SCALE GENOMIC DNA]</scope>
    <source>
        <strain evidence="4">DSM 12809 / NBRC 114555 / N2460</strain>
    </source>
</reference>
<dbReference type="InParanoid" id="D4H7I0"/>
<dbReference type="KEGG" id="dap:Dacet_1207"/>
<evidence type="ECO:0000313" key="4">
    <source>
        <dbReference type="Proteomes" id="UP000002012"/>
    </source>
</evidence>
<dbReference type="AlphaFoldDB" id="D4H7I0"/>
<name>D4H7I0_DENA2</name>
<dbReference type="Gene3D" id="3.10.129.140">
    <property type="entry name" value="Helicobacter TNF-alpha-Inducing protein"/>
    <property type="match status" value="1"/>
</dbReference>
<feature type="chain" id="PRO_5003058423" evidence="1">
    <location>
        <begin position="22"/>
        <end position="192"/>
    </location>
</feature>
<gene>
    <name evidence="3" type="ordered locus">Dacet_1207</name>
</gene>
<organism evidence="3 4">
    <name type="scientific">Denitrovibrio acetiphilus (strain DSM 12809 / NBRC 114555 / N2460)</name>
    <dbReference type="NCBI Taxonomy" id="522772"/>
    <lineage>
        <taxon>Bacteria</taxon>
        <taxon>Pseudomonadati</taxon>
        <taxon>Deferribacterota</taxon>
        <taxon>Deferribacteres</taxon>
        <taxon>Deferribacterales</taxon>
        <taxon>Geovibrionaceae</taxon>
        <taxon>Denitrovibrio</taxon>
    </lineage>
</organism>
<dbReference type="EMBL" id="CP001968">
    <property type="protein sequence ID" value="ADD67979.1"/>
    <property type="molecule type" value="Genomic_DNA"/>
</dbReference>
<dbReference type="STRING" id="522772.Dacet_1207"/>
<evidence type="ECO:0000259" key="2">
    <source>
        <dbReference type="Pfam" id="PF02169"/>
    </source>
</evidence>
<dbReference type="Proteomes" id="UP000002012">
    <property type="component" value="Chromosome"/>
</dbReference>
<dbReference type="PROSITE" id="PS51257">
    <property type="entry name" value="PROKAR_LIPOPROTEIN"/>
    <property type="match status" value="1"/>
</dbReference>
<feature type="signal peptide" evidence="1">
    <location>
        <begin position="1"/>
        <end position="21"/>
    </location>
</feature>
<proteinExistence type="predicted"/>
<dbReference type="OrthoDB" id="9794307at2"/>
<feature type="domain" description="Lipoprotein LPP20-like" evidence="2">
    <location>
        <begin position="36"/>
        <end position="142"/>
    </location>
</feature>